<keyword evidence="3" id="KW-1185">Reference proteome</keyword>
<reference evidence="2" key="1">
    <citation type="submission" date="2022-04" db="EMBL/GenBank/DDBJ databases">
        <title>Carnegiea gigantea Genome sequencing and assembly v2.</title>
        <authorList>
            <person name="Copetti D."/>
            <person name="Sanderson M.J."/>
            <person name="Burquez A."/>
            <person name="Wojciechowski M.F."/>
        </authorList>
    </citation>
    <scope>NUCLEOTIDE SEQUENCE</scope>
    <source>
        <strain evidence="2">SGP5-SGP5p</strain>
        <tissue evidence="2">Aerial part</tissue>
    </source>
</reference>
<protein>
    <submittedName>
        <fullName evidence="2">Uncharacterized protein</fullName>
    </submittedName>
</protein>
<evidence type="ECO:0000313" key="3">
    <source>
        <dbReference type="Proteomes" id="UP001153076"/>
    </source>
</evidence>
<feature type="region of interest" description="Disordered" evidence="1">
    <location>
        <begin position="190"/>
        <end position="209"/>
    </location>
</feature>
<evidence type="ECO:0000256" key="1">
    <source>
        <dbReference type="SAM" id="MobiDB-lite"/>
    </source>
</evidence>
<comment type="caution">
    <text evidence="2">The sequence shown here is derived from an EMBL/GenBank/DDBJ whole genome shotgun (WGS) entry which is preliminary data.</text>
</comment>
<name>A0A9Q1KNH6_9CARY</name>
<accession>A0A9Q1KNH6</accession>
<dbReference type="PANTHER" id="PTHR33240">
    <property type="entry name" value="OS08G0508500 PROTEIN"/>
    <property type="match status" value="1"/>
</dbReference>
<dbReference type="OrthoDB" id="1434300at2759"/>
<dbReference type="CDD" id="cd00303">
    <property type="entry name" value="retropepsin_like"/>
    <property type="match status" value="1"/>
</dbReference>
<evidence type="ECO:0000313" key="2">
    <source>
        <dbReference type="EMBL" id="KAJ8446779.1"/>
    </source>
</evidence>
<dbReference type="PANTHER" id="PTHR33240:SF17">
    <property type="entry name" value="EUKARYOTIC PEPTIDE CHAIN RELEASE FACTOR GTP-BINDING SUBUNIT-LIKE"/>
    <property type="match status" value="1"/>
</dbReference>
<sequence>MATIIVGIDGKKLSAGYQKAQIQKLSQVKAARDLKPLNGPTMTFGPNDMHPLQTPYNDALVIQLKVANAMVRRILMETGSSVDIITLECLNKLQYSEKDLEAPEALVVGLPVWVGNKDNSRTIETNFLVLDIPVTYNVILGRPTLNAIKAAVAPYLLLVKFELDNRKAGKLYVHQKMARECYYVSLKSLGRKKEPPSGEASRPPKNCKKSATEAMVVLSALAEEHRRARLEPTYEVFGGIGV</sequence>
<gene>
    <name evidence="2" type="ORF">Cgig2_016089</name>
</gene>
<proteinExistence type="predicted"/>
<dbReference type="AlphaFoldDB" id="A0A9Q1KNH6"/>
<dbReference type="Proteomes" id="UP001153076">
    <property type="component" value="Unassembled WGS sequence"/>
</dbReference>
<dbReference type="EMBL" id="JAKOGI010000048">
    <property type="protein sequence ID" value="KAJ8446779.1"/>
    <property type="molecule type" value="Genomic_DNA"/>
</dbReference>
<organism evidence="2 3">
    <name type="scientific">Carnegiea gigantea</name>
    <dbReference type="NCBI Taxonomy" id="171969"/>
    <lineage>
        <taxon>Eukaryota</taxon>
        <taxon>Viridiplantae</taxon>
        <taxon>Streptophyta</taxon>
        <taxon>Embryophyta</taxon>
        <taxon>Tracheophyta</taxon>
        <taxon>Spermatophyta</taxon>
        <taxon>Magnoliopsida</taxon>
        <taxon>eudicotyledons</taxon>
        <taxon>Gunneridae</taxon>
        <taxon>Pentapetalae</taxon>
        <taxon>Caryophyllales</taxon>
        <taxon>Cactineae</taxon>
        <taxon>Cactaceae</taxon>
        <taxon>Cactoideae</taxon>
        <taxon>Echinocereeae</taxon>
        <taxon>Carnegiea</taxon>
    </lineage>
</organism>